<evidence type="ECO:0000256" key="1">
    <source>
        <dbReference type="ARBA" id="ARBA00004651"/>
    </source>
</evidence>
<keyword evidence="5 8" id="KW-0812">Transmembrane</keyword>
<evidence type="ECO:0000256" key="4">
    <source>
        <dbReference type="ARBA" id="ARBA00022475"/>
    </source>
</evidence>
<keyword evidence="7 8" id="KW-0472">Membrane</keyword>
<evidence type="ECO:0000313" key="10">
    <source>
        <dbReference type="Proteomes" id="UP000823485"/>
    </source>
</evidence>
<protein>
    <submittedName>
        <fullName evidence="9">Choline/carnitine/betaine transport</fullName>
    </submittedName>
</protein>
<proteinExistence type="inferred from homology"/>
<keyword evidence="4" id="KW-1003">Cell membrane</keyword>
<evidence type="ECO:0000256" key="5">
    <source>
        <dbReference type="ARBA" id="ARBA00022692"/>
    </source>
</evidence>
<evidence type="ECO:0000256" key="8">
    <source>
        <dbReference type="SAM" id="Phobius"/>
    </source>
</evidence>
<feature type="transmembrane region" description="Helical" evidence="8">
    <location>
        <begin position="89"/>
        <end position="111"/>
    </location>
</feature>
<keyword evidence="3" id="KW-0813">Transport</keyword>
<feature type="transmembrane region" description="Helical" evidence="8">
    <location>
        <begin position="259"/>
        <end position="279"/>
    </location>
</feature>
<comment type="caution">
    <text evidence="9">The sequence shown here is derived from an EMBL/GenBank/DDBJ whole genome shotgun (WGS) entry which is preliminary data.</text>
</comment>
<dbReference type="NCBIfam" id="TIGR00842">
    <property type="entry name" value="bcct"/>
    <property type="match status" value="1"/>
</dbReference>
<feature type="transmembrane region" description="Helical" evidence="8">
    <location>
        <begin position="314"/>
        <end position="332"/>
    </location>
</feature>
<feature type="transmembrane region" description="Helical" evidence="8">
    <location>
        <begin position="468"/>
        <end position="487"/>
    </location>
</feature>
<evidence type="ECO:0000313" key="9">
    <source>
        <dbReference type="EMBL" id="MBM7714247.1"/>
    </source>
</evidence>
<dbReference type="Pfam" id="PF02028">
    <property type="entry name" value="BCCT"/>
    <property type="match status" value="1"/>
</dbReference>
<dbReference type="EMBL" id="JAFBFH010000006">
    <property type="protein sequence ID" value="MBM7714247.1"/>
    <property type="molecule type" value="Genomic_DNA"/>
</dbReference>
<feature type="transmembrane region" description="Helical" evidence="8">
    <location>
        <begin position="50"/>
        <end position="69"/>
    </location>
</feature>
<reference evidence="9 10" key="1">
    <citation type="submission" date="2021-01" db="EMBL/GenBank/DDBJ databases">
        <title>Genomic Encyclopedia of Type Strains, Phase IV (KMG-IV): sequencing the most valuable type-strain genomes for metagenomic binning, comparative biology and taxonomic classification.</title>
        <authorList>
            <person name="Goeker M."/>
        </authorList>
    </citation>
    <scope>NUCLEOTIDE SEQUENCE [LARGE SCALE GENOMIC DNA]</scope>
    <source>
        <strain evidence="9 10">DSM 105453</strain>
    </source>
</reference>
<name>A0ABS2R3L5_9BACI</name>
<evidence type="ECO:0000256" key="7">
    <source>
        <dbReference type="ARBA" id="ARBA00023136"/>
    </source>
</evidence>
<dbReference type="Proteomes" id="UP000823485">
    <property type="component" value="Unassembled WGS sequence"/>
</dbReference>
<comment type="similarity">
    <text evidence="2">Belongs to the BCCT transporter (TC 2.A.15) family.</text>
</comment>
<dbReference type="PANTHER" id="PTHR30047">
    <property type="entry name" value="HIGH-AFFINITY CHOLINE TRANSPORT PROTEIN-RELATED"/>
    <property type="match status" value="1"/>
</dbReference>
<gene>
    <name evidence="9" type="ORF">JOC94_001219</name>
</gene>
<dbReference type="PANTHER" id="PTHR30047:SF7">
    <property type="entry name" value="HIGH-AFFINITY CHOLINE TRANSPORT PROTEIN"/>
    <property type="match status" value="1"/>
</dbReference>
<comment type="subcellular location">
    <subcellularLocation>
        <location evidence="1">Cell membrane</location>
        <topology evidence="1">Multi-pass membrane protein</topology>
    </subcellularLocation>
</comment>
<dbReference type="RefSeq" id="WP_077113087.1">
    <property type="nucleotide sequence ID" value="NZ_JAFBFH010000006.1"/>
</dbReference>
<accession>A0ABS2R3L5</accession>
<sequence length="513" mass="56336">MNNKQNSSFMNSTFWTSSVIVFLAVLWGAINPGSLANAANTAYEFMTNSFGWFYLLSVLFIVIFLFVLAVSKYGKIRLGKDDEKPDYPFYTWIGMLFSCGFGAGLVFWGIAEPMNHFVDSPLPVEGKTPESARVAMQYSFFNWGVHQWSVFTIVGLALAYFQFRKGKSGEISTILKPLTVKKGIHKAINILAVIATVMGVATSLGMGILQINGGLDYVFSISQNNVNLMIITALLLVMYLTSAVTGLDKGIKWLSTLNLSLALGLIIIVLILGPTRFILDGLVLGIGDYIQHFFGMSLGISPYDNGMWTKEWTVAYWAWVIAWSPFVGAFIARISKGRTIREFIFGVLIVPPFIAIVWIGVFGGTAIHMDLFQNANIAAAVQTDVTSALFATFEHFPMSTLLSLIFIVLIVTFLVTSADSAAFILGMMTSKGNLNPSMVVKVIWGVLMAAIVVVLIKSSGLQGLQTASLVTALPFTVILLLITYSLIKTIKEDHRPNITAESIPEFVRKRKAQ</sequence>
<dbReference type="InterPro" id="IPR000060">
    <property type="entry name" value="BCCT_transptr"/>
</dbReference>
<evidence type="ECO:0000256" key="6">
    <source>
        <dbReference type="ARBA" id="ARBA00022989"/>
    </source>
</evidence>
<feature type="transmembrane region" description="Helical" evidence="8">
    <location>
        <begin position="145"/>
        <end position="163"/>
    </location>
</feature>
<keyword evidence="6 8" id="KW-1133">Transmembrane helix</keyword>
<evidence type="ECO:0000256" key="2">
    <source>
        <dbReference type="ARBA" id="ARBA00005658"/>
    </source>
</evidence>
<feature type="transmembrane region" description="Helical" evidence="8">
    <location>
        <begin position="12"/>
        <end position="30"/>
    </location>
</feature>
<feature type="transmembrane region" description="Helical" evidence="8">
    <location>
        <begin position="344"/>
        <end position="367"/>
    </location>
</feature>
<feature type="transmembrane region" description="Helical" evidence="8">
    <location>
        <begin position="401"/>
        <end position="426"/>
    </location>
</feature>
<feature type="transmembrane region" description="Helical" evidence="8">
    <location>
        <begin position="228"/>
        <end position="247"/>
    </location>
</feature>
<organism evidence="9 10">
    <name type="scientific">Siminovitchia thermophila</name>
    <dbReference type="NCBI Taxonomy" id="1245522"/>
    <lineage>
        <taxon>Bacteria</taxon>
        <taxon>Bacillati</taxon>
        <taxon>Bacillota</taxon>
        <taxon>Bacilli</taxon>
        <taxon>Bacillales</taxon>
        <taxon>Bacillaceae</taxon>
        <taxon>Siminovitchia</taxon>
    </lineage>
</organism>
<evidence type="ECO:0000256" key="3">
    <source>
        <dbReference type="ARBA" id="ARBA00022448"/>
    </source>
</evidence>
<keyword evidence="10" id="KW-1185">Reference proteome</keyword>
<feature type="transmembrane region" description="Helical" evidence="8">
    <location>
        <begin position="184"/>
        <end position="208"/>
    </location>
</feature>
<feature type="transmembrane region" description="Helical" evidence="8">
    <location>
        <begin position="438"/>
        <end position="456"/>
    </location>
</feature>